<keyword evidence="3 5" id="KW-1133">Transmembrane helix</keyword>
<organism evidence="7 8">
    <name type="scientific">Rhodobacter capsulatus</name>
    <name type="common">Rhodopseudomonas capsulata</name>
    <dbReference type="NCBI Taxonomy" id="1061"/>
    <lineage>
        <taxon>Bacteria</taxon>
        <taxon>Pseudomonadati</taxon>
        <taxon>Pseudomonadota</taxon>
        <taxon>Alphaproteobacteria</taxon>
        <taxon>Rhodobacterales</taxon>
        <taxon>Rhodobacter group</taxon>
        <taxon>Rhodobacter</taxon>
    </lineage>
</organism>
<gene>
    <name evidence="7" type="ORF">SAMN04244550_01299</name>
</gene>
<evidence type="ECO:0000259" key="6">
    <source>
        <dbReference type="Pfam" id="PF07298"/>
    </source>
</evidence>
<feature type="transmembrane region" description="Helical" evidence="5">
    <location>
        <begin position="160"/>
        <end position="183"/>
    </location>
</feature>
<evidence type="ECO:0000313" key="8">
    <source>
        <dbReference type="Proteomes" id="UP000183812"/>
    </source>
</evidence>
<accession>A0A1G7GLC8</accession>
<keyword evidence="4 5" id="KW-0472">Membrane</keyword>
<dbReference type="AlphaFoldDB" id="A0A1G7GLC8"/>
<name>A0A1G7GLC8_RHOCA</name>
<dbReference type="InterPro" id="IPR009915">
    <property type="entry name" value="NnrU_dom"/>
</dbReference>
<comment type="subcellular location">
    <subcellularLocation>
        <location evidence="1">Membrane</location>
        <topology evidence="1">Multi-pass membrane protein</topology>
    </subcellularLocation>
</comment>
<evidence type="ECO:0000256" key="3">
    <source>
        <dbReference type="ARBA" id="ARBA00022989"/>
    </source>
</evidence>
<protein>
    <submittedName>
        <fullName evidence="7">Uncharacterized membrane protein</fullName>
    </submittedName>
</protein>
<dbReference type="OrthoDB" id="5293641at2"/>
<feature type="transmembrane region" description="Helical" evidence="5">
    <location>
        <begin position="113"/>
        <end position="139"/>
    </location>
</feature>
<feature type="domain" description="NnrU" evidence="6">
    <location>
        <begin position="3"/>
        <end position="180"/>
    </location>
</feature>
<dbReference type="Proteomes" id="UP000183812">
    <property type="component" value="Unassembled WGS sequence"/>
</dbReference>
<reference evidence="7 8" key="1">
    <citation type="submission" date="2016-10" db="EMBL/GenBank/DDBJ databases">
        <authorList>
            <person name="de Groot N.N."/>
        </authorList>
    </citation>
    <scope>NUCLEOTIDE SEQUENCE [LARGE SCALE GENOMIC DNA]</scope>
    <source>
        <strain evidence="8">DSM 938 / 37b4</strain>
    </source>
</reference>
<evidence type="ECO:0000256" key="2">
    <source>
        <dbReference type="ARBA" id="ARBA00022692"/>
    </source>
</evidence>
<dbReference type="RefSeq" id="WP_074553228.1">
    <property type="nucleotide sequence ID" value="NZ_CP119563.1"/>
</dbReference>
<dbReference type="GO" id="GO:0016020">
    <property type="term" value="C:membrane"/>
    <property type="evidence" value="ECO:0007669"/>
    <property type="project" value="UniProtKB-SubCell"/>
</dbReference>
<evidence type="ECO:0000256" key="5">
    <source>
        <dbReference type="SAM" id="Phobius"/>
    </source>
</evidence>
<feature type="transmembrane region" description="Helical" evidence="5">
    <location>
        <begin position="75"/>
        <end position="93"/>
    </location>
</feature>
<evidence type="ECO:0000256" key="4">
    <source>
        <dbReference type="ARBA" id="ARBA00023136"/>
    </source>
</evidence>
<dbReference type="Pfam" id="PF07298">
    <property type="entry name" value="NnrU"/>
    <property type="match status" value="1"/>
</dbReference>
<keyword evidence="2 5" id="KW-0812">Transmembrane</keyword>
<evidence type="ECO:0000256" key="1">
    <source>
        <dbReference type="ARBA" id="ARBA00004141"/>
    </source>
</evidence>
<evidence type="ECO:0000313" key="7">
    <source>
        <dbReference type="EMBL" id="SDE88863.1"/>
    </source>
</evidence>
<dbReference type="EMBL" id="FNAY01000004">
    <property type="protein sequence ID" value="SDE88863.1"/>
    <property type="molecule type" value="Genomic_DNA"/>
</dbReference>
<sequence length="188" mass="20647">MSLMILGILLWVLPHSFKRLAPHRHLMLMPQIKAIVAALILTGTALMVIGYRSVEVTPDDNLYTPLPGIGHLNNLLMLIAIYLFGVGGSRSILIDKMRHPMLTGMLLWSVSHLLVNGDYVSVILFGTLGVWAVAEMVVINRAGPWKRPKPGSLKGDLKNLIGTLAIYGIIVWLHGLILGHSLFLGTYP</sequence>
<proteinExistence type="predicted"/>
<feature type="transmembrane region" description="Helical" evidence="5">
    <location>
        <begin position="34"/>
        <end position="54"/>
    </location>
</feature>